<name>A0ABS3LXE3_9PROT</name>
<proteinExistence type="inferred from homology"/>
<dbReference type="PIRSF" id="PIRSF016184">
    <property type="entry name" value="PhzC_PhzF"/>
    <property type="match status" value="1"/>
</dbReference>
<dbReference type="Pfam" id="PF02567">
    <property type="entry name" value="PhzC-PhzF"/>
    <property type="match status" value="1"/>
</dbReference>
<evidence type="ECO:0000313" key="2">
    <source>
        <dbReference type="EMBL" id="MBO1360576.1"/>
    </source>
</evidence>
<protein>
    <submittedName>
        <fullName evidence="2">PhzF family phenazine biosynthesis protein</fullName>
    </submittedName>
</protein>
<organism evidence="2 3">
    <name type="scientific">Acetobacter sacchari</name>
    <dbReference type="NCBI Taxonomy" id="2661687"/>
    <lineage>
        <taxon>Bacteria</taxon>
        <taxon>Pseudomonadati</taxon>
        <taxon>Pseudomonadota</taxon>
        <taxon>Alphaproteobacteria</taxon>
        <taxon>Acetobacterales</taxon>
        <taxon>Acetobacteraceae</taxon>
        <taxon>Acetobacter</taxon>
    </lineage>
</organism>
<accession>A0ABS3LXE3</accession>
<evidence type="ECO:0000256" key="1">
    <source>
        <dbReference type="ARBA" id="ARBA00008270"/>
    </source>
</evidence>
<sequence>MTTALPFLQVDVFASTAFRGNPLAVIAGADALSAAQMAQIANWTNLSETTFILKPRDPQADYHVRIFTPHGELPFAGHPTLGTAHVWRTLGGQPKSDVIMQECGVGLVPVREREGRFSFAAPPRRRSGPADAATVAKAAAALRLNAGDVIAAEWADNGPGWLALRLRSREAVLAVQPDWNAFDGMKLGLVGAWDPARDGDAAQFEVRALYSEGNGRGFEDPVTGSLNAAIAQWLIGGGFAPSHYIASQGAVLGRAGRVFVEQDEGNIWIGGTVVTRIHGTITP</sequence>
<dbReference type="SUPFAM" id="SSF54506">
    <property type="entry name" value="Diaminopimelate epimerase-like"/>
    <property type="match status" value="1"/>
</dbReference>
<dbReference type="PANTHER" id="PTHR13774">
    <property type="entry name" value="PHENAZINE BIOSYNTHESIS PROTEIN"/>
    <property type="match status" value="1"/>
</dbReference>
<comment type="similarity">
    <text evidence="1">Belongs to the PhzF family.</text>
</comment>
<dbReference type="PANTHER" id="PTHR13774:SF32">
    <property type="entry name" value="ANTISENSE-ENHANCING SEQUENCE 1"/>
    <property type="match status" value="1"/>
</dbReference>
<dbReference type="Proteomes" id="UP000664771">
    <property type="component" value="Unassembled WGS sequence"/>
</dbReference>
<dbReference type="NCBIfam" id="TIGR00654">
    <property type="entry name" value="PhzF_family"/>
    <property type="match status" value="1"/>
</dbReference>
<gene>
    <name evidence="2" type="ORF">J2D73_12335</name>
</gene>
<evidence type="ECO:0000313" key="3">
    <source>
        <dbReference type="Proteomes" id="UP000664771"/>
    </source>
</evidence>
<keyword evidence="3" id="KW-1185">Reference proteome</keyword>
<dbReference type="InterPro" id="IPR003719">
    <property type="entry name" value="Phenazine_PhzF-like"/>
</dbReference>
<reference evidence="2 3" key="1">
    <citation type="submission" date="2021-03" db="EMBL/GenBank/DDBJ databases">
        <title>The complete genome sequence of Acetobacter sacchari TBRC 11175.</title>
        <authorList>
            <person name="Charoenyingcharoen P."/>
            <person name="Yukphan P."/>
        </authorList>
    </citation>
    <scope>NUCLEOTIDE SEQUENCE [LARGE SCALE GENOMIC DNA]</scope>
    <source>
        <strain evidence="2 3">TBRC 11175</strain>
    </source>
</reference>
<comment type="caution">
    <text evidence="2">The sequence shown here is derived from an EMBL/GenBank/DDBJ whole genome shotgun (WGS) entry which is preliminary data.</text>
</comment>
<dbReference type="Gene3D" id="3.10.310.10">
    <property type="entry name" value="Diaminopimelate Epimerase, Chain A, domain 1"/>
    <property type="match status" value="2"/>
</dbReference>
<dbReference type="EMBL" id="JAFVMF010000012">
    <property type="protein sequence ID" value="MBO1360576.1"/>
    <property type="molecule type" value="Genomic_DNA"/>
</dbReference>
<dbReference type="RefSeq" id="WP_207881844.1">
    <property type="nucleotide sequence ID" value="NZ_JAFVMF010000012.1"/>
</dbReference>